<gene>
    <name evidence="9 12" type="primary">lspA</name>
    <name evidence="12" type="ORF">EWH46_18365</name>
</gene>
<name>A0A5C1Q3Y4_9BURK</name>
<comment type="similarity">
    <text evidence="1 9 11">Belongs to the peptidase A8 family.</text>
</comment>
<feature type="active site" evidence="9">
    <location>
        <position position="144"/>
    </location>
</feature>
<evidence type="ECO:0000256" key="7">
    <source>
        <dbReference type="ARBA" id="ARBA00022989"/>
    </source>
</evidence>
<feature type="transmembrane region" description="Helical" evidence="9">
    <location>
        <begin position="140"/>
        <end position="161"/>
    </location>
</feature>
<evidence type="ECO:0000256" key="9">
    <source>
        <dbReference type="HAMAP-Rule" id="MF_00161"/>
    </source>
</evidence>
<dbReference type="Pfam" id="PF01252">
    <property type="entry name" value="Peptidase_A8"/>
    <property type="match status" value="1"/>
</dbReference>
<evidence type="ECO:0000256" key="1">
    <source>
        <dbReference type="ARBA" id="ARBA00006139"/>
    </source>
</evidence>
<feature type="transmembrane region" description="Helical" evidence="9">
    <location>
        <begin position="16"/>
        <end position="37"/>
    </location>
</feature>
<dbReference type="AlphaFoldDB" id="A0A5C1Q3Y4"/>
<comment type="caution">
    <text evidence="9">Lacks conserved residue(s) required for the propagation of feature annotation.</text>
</comment>
<dbReference type="PANTHER" id="PTHR33695:SF1">
    <property type="entry name" value="LIPOPROTEIN SIGNAL PEPTIDASE"/>
    <property type="match status" value="1"/>
</dbReference>
<organism evidence="12 13">
    <name type="scientific">Sphaerotilus sulfidivorans</name>
    <dbReference type="NCBI Taxonomy" id="639200"/>
    <lineage>
        <taxon>Bacteria</taxon>
        <taxon>Pseudomonadati</taxon>
        <taxon>Pseudomonadota</taxon>
        <taxon>Betaproteobacteria</taxon>
        <taxon>Burkholderiales</taxon>
        <taxon>Sphaerotilaceae</taxon>
        <taxon>Sphaerotilus</taxon>
    </lineage>
</organism>
<dbReference type="HAMAP" id="MF_00161">
    <property type="entry name" value="LspA"/>
    <property type="match status" value="1"/>
</dbReference>
<dbReference type="OrthoDB" id="9810259at2"/>
<sequence length="170" mass="18563">MPKSHAFNSSLHRQPIFYLATALILIDQAIKVGVTLVMPIGTVEQLSEWFNLVHVLNPGAAFSFLADAGGWQKYFLSIFGIIVSVILTRLLWTGVLSTSESVAYVLLMSGALGNVLDRLRIGAVIDYLDVHWGDLHWPAFNIADIYVVSGAFLLLITSFGATNTNPESTP</sequence>
<dbReference type="GO" id="GO:0006508">
    <property type="term" value="P:proteolysis"/>
    <property type="evidence" value="ECO:0007669"/>
    <property type="project" value="UniProtKB-KW"/>
</dbReference>
<comment type="function">
    <text evidence="9 10">This protein specifically catalyzes the removal of signal peptides from prolipoproteins.</text>
</comment>
<evidence type="ECO:0000256" key="5">
    <source>
        <dbReference type="ARBA" id="ARBA00022750"/>
    </source>
</evidence>
<feature type="transmembrane region" description="Helical" evidence="9">
    <location>
        <begin position="74"/>
        <end position="95"/>
    </location>
</feature>
<dbReference type="Proteomes" id="UP000323522">
    <property type="component" value="Plasmid pSna507_unt12"/>
</dbReference>
<dbReference type="EMBL" id="CP035709">
    <property type="protein sequence ID" value="QEN02833.1"/>
    <property type="molecule type" value="Genomic_DNA"/>
</dbReference>
<evidence type="ECO:0000256" key="4">
    <source>
        <dbReference type="ARBA" id="ARBA00022692"/>
    </source>
</evidence>
<dbReference type="PANTHER" id="PTHR33695">
    <property type="entry name" value="LIPOPROTEIN SIGNAL PEPTIDASE"/>
    <property type="match status" value="1"/>
</dbReference>
<evidence type="ECO:0000313" key="12">
    <source>
        <dbReference type="EMBL" id="QEN02833.1"/>
    </source>
</evidence>
<keyword evidence="4 9" id="KW-0812">Transmembrane</keyword>
<protein>
    <recommendedName>
        <fullName evidence="9">Lipoprotein signal peptidase</fullName>
        <ecNumber evidence="9">3.4.23.36</ecNumber>
    </recommendedName>
    <alternativeName>
        <fullName evidence="9">Prolipoprotein signal peptidase</fullName>
    </alternativeName>
    <alternativeName>
        <fullName evidence="9">Signal peptidase II</fullName>
        <shortName evidence="9">SPase II</shortName>
    </alternativeName>
</protein>
<keyword evidence="2 9" id="KW-1003">Cell membrane</keyword>
<evidence type="ECO:0000256" key="6">
    <source>
        <dbReference type="ARBA" id="ARBA00022801"/>
    </source>
</evidence>
<dbReference type="GO" id="GO:0004190">
    <property type="term" value="F:aspartic-type endopeptidase activity"/>
    <property type="evidence" value="ECO:0007669"/>
    <property type="project" value="UniProtKB-UniRule"/>
</dbReference>
<evidence type="ECO:0000256" key="10">
    <source>
        <dbReference type="RuleBase" id="RU000594"/>
    </source>
</evidence>
<dbReference type="GO" id="GO:0005886">
    <property type="term" value="C:plasma membrane"/>
    <property type="evidence" value="ECO:0007669"/>
    <property type="project" value="UniProtKB-SubCell"/>
</dbReference>
<comment type="pathway">
    <text evidence="9">Protein modification; lipoprotein biosynthesis (signal peptide cleavage).</text>
</comment>
<keyword evidence="8 9" id="KW-0472">Membrane</keyword>
<dbReference type="RefSeq" id="WP_149505455.1">
    <property type="nucleotide sequence ID" value="NZ_CP035709.1"/>
</dbReference>
<evidence type="ECO:0000256" key="3">
    <source>
        <dbReference type="ARBA" id="ARBA00022670"/>
    </source>
</evidence>
<dbReference type="PRINTS" id="PR00781">
    <property type="entry name" value="LIPOSIGPTASE"/>
</dbReference>
<keyword evidence="5 9" id="KW-0064">Aspartyl protease</keyword>
<dbReference type="EC" id="3.4.23.36" evidence="9"/>
<dbReference type="UniPathway" id="UPA00665"/>
<geneLocation type="plasmid" evidence="13">
    <name>psna507_unt12</name>
</geneLocation>
<evidence type="ECO:0000256" key="8">
    <source>
        <dbReference type="ARBA" id="ARBA00023136"/>
    </source>
</evidence>
<evidence type="ECO:0000256" key="11">
    <source>
        <dbReference type="RuleBase" id="RU004181"/>
    </source>
</evidence>
<comment type="subcellular location">
    <subcellularLocation>
        <location evidence="9">Cell membrane</location>
        <topology evidence="9">Multi-pass membrane protein</topology>
    </subcellularLocation>
</comment>
<reference evidence="12 13" key="1">
    <citation type="submission" date="2019-02" db="EMBL/GenBank/DDBJ databases">
        <title>Complete Genome Sequence and Methylome Analysis of Sphaerotilus natans subsp. sulfidivorans D-507.</title>
        <authorList>
            <person name="Fomenkov A."/>
            <person name="Gridneva E."/>
            <person name="Smolyakov D."/>
            <person name="Dubinina G."/>
            <person name="Vincze T."/>
            <person name="Grabovich M."/>
            <person name="Roberts R.J."/>
        </authorList>
    </citation>
    <scope>NUCLEOTIDE SEQUENCE [LARGE SCALE GENOMIC DNA]</scope>
    <source>
        <strain evidence="12 13">D-507</strain>
        <plasmid evidence="13">psna507_unt12</plasmid>
    </source>
</reference>
<evidence type="ECO:0000256" key="2">
    <source>
        <dbReference type="ARBA" id="ARBA00022475"/>
    </source>
</evidence>
<evidence type="ECO:0000313" key="13">
    <source>
        <dbReference type="Proteomes" id="UP000323522"/>
    </source>
</evidence>
<dbReference type="PROSITE" id="PS00855">
    <property type="entry name" value="SPASE_II"/>
    <property type="match status" value="1"/>
</dbReference>
<dbReference type="NCBIfam" id="TIGR00077">
    <property type="entry name" value="lspA"/>
    <property type="match status" value="1"/>
</dbReference>
<accession>A0A5C1Q3Y4</accession>
<dbReference type="InterPro" id="IPR001872">
    <property type="entry name" value="Peptidase_A8"/>
</dbReference>
<dbReference type="KEGG" id="snn:EWH46_18365"/>
<keyword evidence="6 9" id="KW-0378">Hydrolase</keyword>
<keyword evidence="7 9" id="KW-1133">Transmembrane helix</keyword>
<proteinExistence type="inferred from homology"/>
<keyword evidence="3 9" id="KW-0645">Protease</keyword>
<comment type="catalytic activity">
    <reaction evidence="9 10">
        <text>Release of signal peptides from bacterial membrane prolipoproteins. Hydrolyzes -Xaa-Yaa-Zaa-|-(S,diacylglyceryl)Cys-, in which Xaa is hydrophobic (preferably Leu), and Yaa (Ala or Ser) and Zaa (Gly or Ala) have small, neutral side chains.</text>
        <dbReference type="EC" id="3.4.23.36"/>
    </reaction>
</comment>
<keyword evidence="12" id="KW-0614">Plasmid</keyword>
<feature type="active site" evidence="9">
    <location>
        <position position="126"/>
    </location>
</feature>